<dbReference type="InterPro" id="IPR044862">
    <property type="entry name" value="Pro_4_hyd_alph_FE2OG_OXY"/>
</dbReference>
<reference evidence="2 3" key="1">
    <citation type="submission" date="2016-01" db="EMBL/GenBank/DDBJ databases">
        <authorList>
            <person name="Oliw E.H."/>
        </authorList>
    </citation>
    <scope>NUCLEOTIDE SEQUENCE [LARGE SCALE GENOMIC DNA]</scope>
    <source>
        <strain evidence="2">LMG 27134</strain>
    </source>
</reference>
<dbReference type="RefSeq" id="WP_062092996.1">
    <property type="nucleotide sequence ID" value="NZ_FCOK02000134.1"/>
</dbReference>
<dbReference type="InterPro" id="IPR051842">
    <property type="entry name" value="uS12_prolyl_hydroxylase"/>
</dbReference>
<dbReference type="AlphaFoldDB" id="A0A158JY80"/>
<evidence type="ECO:0000259" key="1">
    <source>
        <dbReference type="Pfam" id="PF13640"/>
    </source>
</evidence>
<protein>
    <recommendedName>
        <fullName evidence="1">Prolyl 4-hydroxylase alpha subunit Fe(2+) 2OG dioxygenase domain-containing protein</fullName>
    </recommendedName>
</protein>
<gene>
    <name evidence="2" type="ORF">AWB69_08999</name>
</gene>
<dbReference type="Pfam" id="PF13640">
    <property type="entry name" value="2OG-FeII_Oxy_3"/>
    <property type="match status" value="1"/>
</dbReference>
<sequence>MAYLDVMDAKTAFISPENARDKGTELQEAYVGASPFPHTVIDNFLPDELAQRILDSFASSEGGDDLNQSYERAQERFKTSYHPDTLDPELRAIFYAFNSRPFLKVVENLTGVKGLIPDPYFFGGGLHEINQGGHLSMHADFNHHKPLNIERRINLLIYLNKDWKDEYGGQLELWDAAMTKKYHSIVPIFNRCVIFNTTSNSMHGNPHPVSHPDKVSRKSVALYYYTATWDGSKRSHTTQFKVRPGSGDQQDWTIKLRELKDDLVPPIVNRKMGNLMRRLKRAQ</sequence>
<name>A0A158JY80_9BURK</name>
<accession>A0A158JY80</accession>
<organism evidence="2 3">
    <name type="scientific">Caballeronia udeis</name>
    <dbReference type="NCBI Taxonomy" id="1232866"/>
    <lineage>
        <taxon>Bacteria</taxon>
        <taxon>Pseudomonadati</taxon>
        <taxon>Pseudomonadota</taxon>
        <taxon>Betaproteobacteria</taxon>
        <taxon>Burkholderiales</taxon>
        <taxon>Burkholderiaceae</taxon>
        <taxon>Caballeronia</taxon>
    </lineage>
</organism>
<dbReference type="PANTHER" id="PTHR12117">
    <property type="entry name" value="HISTONE ACETYLTRANSFERASE COMPLEX"/>
    <property type="match status" value="1"/>
</dbReference>
<dbReference type="OrthoDB" id="9783171at2"/>
<dbReference type="Proteomes" id="UP000054683">
    <property type="component" value="Unassembled WGS sequence"/>
</dbReference>
<dbReference type="EMBL" id="FCOK02000134">
    <property type="protein sequence ID" value="SAL73389.1"/>
    <property type="molecule type" value="Genomic_DNA"/>
</dbReference>
<proteinExistence type="predicted"/>
<dbReference type="PANTHER" id="PTHR12117:SF0">
    <property type="entry name" value="PROLYL 3-HYDROXYLASE OGFOD1"/>
    <property type="match status" value="1"/>
</dbReference>
<dbReference type="Gene3D" id="2.60.120.620">
    <property type="entry name" value="q2cbj1_9rhob like domain"/>
    <property type="match status" value="1"/>
</dbReference>
<evidence type="ECO:0000313" key="2">
    <source>
        <dbReference type="EMBL" id="SAL73389.1"/>
    </source>
</evidence>
<feature type="domain" description="Prolyl 4-hydroxylase alpha subunit Fe(2+) 2OG dioxygenase" evidence="1">
    <location>
        <begin position="126"/>
        <end position="225"/>
    </location>
</feature>
<evidence type="ECO:0000313" key="3">
    <source>
        <dbReference type="Proteomes" id="UP000054683"/>
    </source>
</evidence>